<accession>A0A4Q0M391</accession>
<dbReference type="PANTHER" id="PTHR43280:SF28">
    <property type="entry name" value="HTH-TYPE TRANSCRIPTIONAL ACTIVATOR RHAS"/>
    <property type="match status" value="1"/>
</dbReference>
<keyword evidence="3" id="KW-0804">Transcription</keyword>
<gene>
    <name evidence="5" type="ORF">EKH83_19625</name>
</gene>
<keyword evidence="2" id="KW-0238">DNA-binding</keyword>
<dbReference type="InterPro" id="IPR018060">
    <property type="entry name" value="HTH_AraC"/>
</dbReference>
<dbReference type="AlphaFoldDB" id="A0A4Q0M391"/>
<feature type="domain" description="HTH araC/xylS-type" evidence="4">
    <location>
        <begin position="99"/>
        <end position="178"/>
    </location>
</feature>
<dbReference type="PROSITE" id="PS01124">
    <property type="entry name" value="HTH_ARAC_FAMILY_2"/>
    <property type="match status" value="1"/>
</dbReference>
<name>A0A4Q0M391_9SPHI</name>
<evidence type="ECO:0000313" key="6">
    <source>
        <dbReference type="Proteomes" id="UP000290848"/>
    </source>
</evidence>
<dbReference type="InterPro" id="IPR018062">
    <property type="entry name" value="HTH_AraC-typ_CS"/>
</dbReference>
<dbReference type="GO" id="GO:0003700">
    <property type="term" value="F:DNA-binding transcription factor activity"/>
    <property type="evidence" value="ECO:0007669"/>
    <property type="project" value="InterPro"/>
</dbReference>
<dbReference type="SMART" id="SM00342">
    <property type="entry name" value="HTH_ARAC"/>
    <property type="match status" value="1"/>
</dbReference>
<dbReference type="SUPFAM" id="SSF46689">
    <property type="entry name" value="Homeodomain-like"/>
    <property type="match status" value="1"/>
</dbReference>
<protein>
    <submittedName>
        <fullName evidence="5">AraC family transcriptional regulator</fullName>
    </submittedName>
</protein>
<reference evidence="5 6" key="1">
    <citation type="submission" date="2018-12" db="EMBL/GenBank/DDBJ databases">
        <title>The Draft Genome Sequence of the Soil Bacterium Pedobacter tournemirensis R1.</title>
        <authorList>
            <person name="He J."/>
        </authorList>
    </citation>
    <scope>NUCLEOTIDE SEQUENCE [LARGE SCALE GENOMIC DNA]</scope>
    <source>
        <strain evidence="5 6">R1</strain>
    </source>
</reference>
<evidence type="ECO:0000256" key="1">
    <source>
        <dbReference type="ARBA" id="ARBA00023015"/>
    </source>
</evidence>
<keyword evidence="1" id="KW-0805">Transcription regulation</keyword>
<evidence type="ECO:0000256" key="2">
    <source>
        <dbReference type="ARBA" id="ARBA00023125"/>
    </source>
</evidence>
<dbReference type="Proteomes" id="UP000290848">
    <property type="component" value="Unassembled WGS sequence"/>
</dbReference>
<evidence type="ECO:0000256" key="3">
    <source>
        <dbReference type="ARBA" id="ARBA00023163"/>
    </source>
</evidence>
<organism evidence="5 6">
    <name type="scientific">Arcticibacter tournemirensis</name>
    <dbReference type="NCBI Taxonomy" id="699437"/>
    <lineage>
        <taxon>Bacteria</taxon>
        <taxon>Pseudomonadati</taxon>
        <taxon>Bacteroidota</taxon>
        <taxon>Sphingobacteriia</taxon>
        <taxon>Sphingobacteriales</taxon>
        <taxon>Sphingobacteriaceae</taxon>
        <taxon>Arcticibacter</taxon>
    </lineage>
</organism>
<dbReference type="Gene3D" id="3.30.70.100">
    <property type="match status" value="1"/>
</dbReference>
<proteinExistence type="predicted"/>
<sequence>MTELYIKNMVCARCILVVESELVKLGFHPLKVDLGYAQIQEDSLDEQKSALLSARLQELGFELLDDSRMRLIEKMKNIVIRRIHHTEELNTKVNWSALVADEMHQDYSSLSSLFSSVEGITFEQYVIRQKIEKAKELLFYDELNLSEISYRLGYSSVQHLSSQFKRITGQTPSEFRFSRASGAARKPIDLVG</sequence>
<dbReference type="PANTHER" id="PTHR43280">
    <property type="entry name" value="ARAC-FAMILY TRANSCRIPTIONAL REGULATOR"/>
    <property type="match status" value="1"/>
</dbReference>
<dbReference type="GO" id="GO:0043565">
    <property type="term" value="F:sequence-specific DNA binding"/>
    <property type="evidence" value="ECO:0007669"/>
    <property type="project" value="InterPro"/>
</dbReference>
<dbReference type="PROSITE" id="PS00041">
    <property type="entry name" value="HTH_ARAC_FAMILY_1"/>
    <property type="match status" value="1"/>
</dbReference>
<dbReference type="Pfam" id="PF12833">
    <property type="entry name" value="HTH_18"/>
    <property type="match status" value="1"/>
</dbReference>
<dbReference type="RefSeq" id="WP_128771164.1">
    <property type="nucleotide sequence ID" value="NZ_RXOC01000018.1"/>
</dbReference>
<comment type="caution">
    <text evidence="5">The sequence shown here is derived from an EMBL/GenBank/DDBJ whole genome shotgun (WGS) entry which is preliminary data.</text>
</comment>
<dbReference type="Gene3D" id="1.10.10.60">
    <property type="entry name" value="Homeodomain-like"/>
    <property type="match status" value="2"/>
</dbReference>
<dbReference type="EMBL" id="RXOC01000018">
    <property type="protein sequence ID" value="RXF67361.1"/>
    <property type="molecule type" value="Genomic_DNA"/>
</dbReference>
<evidence type="ECO:0000259" key="4">
    <source>
        <dbReference type="PROSITE" id="PS01124"/>
    </source>
</evidence>
<dbReference type="InterPro" id="IPR009057">
    <property type="entry name" value="Homeodomain-like_sf"/>
</dbReference>
<evidence type="ECO:0000313" key="5">
    <source>
        <dbReference type="EMBL" id="RXF67361.1"/>
    </source>
</evidence>